<dbReference type="InterPro" id="IPR013762">
    <property type="entry name" value="Integrase-like_cat_sf"/>
</dbReference>
<dbReference type="GO" id="GO:0003677">
    <property type="term" value="F:DNA binding"/>
    <property type="evidence" value="ECO:0007669"/>
    <property type="project" value="UniProtKB-KW"/>
</dbReference>
<dbReference type="PANTHER" id="PTHR35617:SF3">
    <property type="entry name" value="CORE-BINDING (CB) DOMAIN-CONTAINING PROTEIN"/>
    <property type="match status" value="1"/>
</dbReference>
<name>A0AA47NXP9_MERPO</name>
<proteinExistence type="predicted"/>
<evidence type="ECO:0008006" key="5">
    <source>
        <dbReference type="Google" id="ProtNLM"/>
    </source>
</evidence>
<dbReference type="SUPFAM" id="SSF56349">
    <property type="entry name" value="DNA breaking-rejoining enzymes"/>
    <property type="match status" value="1"/>
</dbReference>
<gene>
    <name evidence="3" type="ORF">N1851_023293</name>
</gene>
<evidence type="ECO:0000313" key="3">
    <source>
        <dbReference type="EMBL" id="KAK0139792.1"/>
    </source>
</evidence>
<keyword evidence="2" id="KW-0233">DNA recombination</keyword>
<organism evidence="3 4">
    <name type="scientific">Merluccius polli</name>
    <name type="common">Benguela hake</name>
    <name type="synonym">Merluccius cadenati</name>
    <dbReference type="NCBI Taxonomy" id="89951"/>
    <lineage>
        <taxon>Eukaryota</taxon>
        <taxon>Metazoa</taxon>
        <taxon>Chordata</taxon>
        <taxon>Craniata</taxon>
        <taxon>Vertebrata</taxon>
        <taxon>Euteleostomi</taxon>
        <taxon>Actinopterygii</taxon>
        <taxon>Neopterygii</taxon>
        <taxon>Teleostei</taxon>
        <taxon>Neoteleostei</taxon>
        <taxon>Acanthomorphata</taxon>
        <taxon>Zeiogadaria</taxon>
        <taxon>Gadariae</taxon>
        <taxon>Gadiformes</taxon>
        <taxon>Gadoidei</taxon>
        <taxon>Merlucciidae</taxon>
        <taxon>Merluccius</taxon>
    </lineage>
</organism>
<keyword evidence="1" id="KW-0238">DNA-binding</keyword>
<sequence length="420" mass="46310">MASEGPEPLLGACNPAVVQTIQCSRAPSTNTLYANRWKLFVSWCQARHQEPTGCPIPVILDFLQSRLDNGLAPSTIKVYITAISARHNRVDGVTVGSNTLVSRFLRGAQQLRPPQRSPRASWDLPLVLQVLCKPPFEPVELKWLSMKTAFLLAMASDKRVGELHTLSISRECLHWSPDGTGVTLWPNPSFLPKTFSASYVNQPLSLAALTPPTEDGGQTHGETLLCPVRTLRAYIEMTAGFRQSDLLFVCHTGRRRGHALSKQRLSNWNVETICYAYTSSGHPVPPRIRGHSTRGVATSWAALRGVPLSGICAATSWVSSCTYARFYRLNLRGLREVILEDPLIDGEDKAALADNESKNGEAYAELVQCLDNKSLSLVMRDAKHDGRKALEILREHYAGKDKPGVVSLYCELSSLHKASN</sequence>
<dbReference type="InterPro" id="IPR011010">
    <property type="entry name" value="DNA_brk_join_enz"/>
</dbReference>
<comment type="caution">
    <text evidence="3">The sequence shown here is derived from an EMBL/GenBank/DDBJ whole genome shotgun (WGS) entry which is preliminary data.</text>
</comment>
<dbReference type="InterPro" id="IPR010998">
    <property type="entry name" value="Integrase_recombinase_N"/>
</dbReference>
<protein>
    <recommendedName>
        <fullName evidence="5">Core-binding (CB) domain-containing protein</fullName>
    </recommendedName>
</protein>
<keyword evidence="4" id="KW-1185">Reference proteome</keyword>
<reference evidence="3" key="1">
    <citation type="journal article" date="2023" name="Front. Mar. Sci.">
        <title>A new Merluccius polli reference genome to investigate the effects of global change in West African waters.</title>
        <authorList>
            <person name="Mateo J.L."/>
            <person name="Blanco-Fernandez C."/>
            <person name="Garcia-Vazquez E."/>
            <person name="Machado-Schiaffino G."/>
        </authorList>
    </citation>
    <scope>NUCLEOTIDE SEQUENCE</scope>
    <source>
        <strain evidence="3">C29</strain>
        <tissue evidence="3">Fin</tissue>
    </source>
</reference>
<dbReference type="Proteomes" id="UP001174136">
    <property type="component" value="Unassembled WGS sequence"/>
</dbReference>
<accession>A0AA47NXP9</accession>
<dbReference type="Gene3D" id="1.10.443.10">
    <property type="entry name" value="Intergrase catalytic core"/>
    <property type="match status" value="1"/>
</dbReference>
<evidence type="ECO:0000256" key="2">
    <source>
        <dbReference type="ARBA" id="ARBA00023172"/>
    </source>
</evidence>
<dbReference type="PANTHER" id="PTHR35617">
    <property type="entry name" value="PHAGE_INTEGRASE DOMAIN-CONTAINING PROTEIN"/>
    <property type="match status" value="1"/>
</dbReference>
<evidence type="ECO:0000313" key="4">
    <source>
        <dbReference type="Proteomes" id="UP001174136"/>
    </source>
</evidence>
<dbReference type="SUPFAM" id="SSF47823">
    <property type="entry name" value="lambda integrase-like, N-terminal domain"/>
    <property type="match status" value="1"/>
</dbReference>
<evidence type="ECO:0000256" key="1">
    <source>
        <dbReference type="ARBA" id="ARBA00023125"/>
    </source>
</evidence>
<dbReference type="Gene3D" id="1.10.150.130">
    <property type="match status" value="1"/>
</dbReference>
<dbReference type="GO" id="GO:0015074">
    <property type="term" value="P:DNA integration"/>
    <property type="evidence" value="ECO:0007669"/>
    <property type="project" value="InterPro"/>
</dbReference>
<dbReference type="AlphaFoldDB" id="A0AA47NXP9"/>
<dbReference type="GO" id="GO:0006310">
    <property type="term" value="P:DNA recombination"/>
    <property type="evidence" value="ECO:0007669"/>
    <property type="project" value="UniProtKB-KW"/>
</dbReference>
<dbReference type="EMBL" id="JAOPHQ010004295">
    <property type="protein sequence ID" value="KAK0139792.1"/>
    <property type="molecule type" value="Genomic_DNA"/>
</dbReference>